<evidence type="ECO:0000313" key="5">
    <source>
        <dbReference type="Proteomes" id="UP000652720"/>
    </source>
</evidence>
<reference evidence="3" key="1">
    <citation type="journal article" date="2014" name="Int. J. Syst. Evol. Microbiol.">
        <title>Complete genome of a new Firmicutes species belonging to the dominant human colonic microbiota ('Ruminococcus bicirculans') reveals two chromosomes and a selective capacity to utilize plant glucans.</title>
        <authorList>
            <consortium name="NISC Comparative Sequencing Program"/>
            <person name="Wegmann U."/>
            <person name="Louis P."/>
            <person name="Goesmann A."/>
            <person name="Henrissat B."/>
            <person name="Duncan S.H."/>
            <person name="Flint H.J."/>
        </authorList>
    </citation>
    <scope>NUCLEOTIDE SEQUENCE</scope>
    <source>
        <strain evidence="3">CGMCC 1.8884</strain>
    </source>
</reference>
<comment type="caution">
    <text evidence="2">The sequence shown here is derived from an EMBL/GenBank/DDBJ whole genome shotgun (WGS) entry which is preliminary data.</text>
</comment>
<dbReference type="Proteomes" id="UP000630135">
    <property type="component" value="Unassembled WGS sequence"/>
</dbReference>
<organism evidence="2 5">
    <name type="scientific">Deinococcus wulumuqiensis</name>
    <dbReference type="NCBI Taxonomy" id="980427"/>
    <lineage>
        <taxon>Bacteria</taxon>
        <taxon>Thermotogati</taxon>
        <taxon>Deinococcota</taxon>
        <taxon>Deinococci</taxon>
        <taxon>Deinococcales</taxon>
        <taxon>Deinococcaceae</taxon>
        <taxon>Deinococcus</taxon>
    </lineage>
</organism>
<evidence type="ECO:0000313" key="2">
    <source>
        <dbReference type="EMBL" id="GGI81382.1"/>
    </source>
</evidence>
<name>A0AAV4K7J8_9DEIO</name>
<dbReference type="CDD" id="cd06193">
    <property type="entry name" value="siderophore_interacting"/>
    <property type="match status" value="1"/>
</dbReference>
<dbReference type="EMBL" id="BMLZ01000007">
    <property type="protein sequence ID" value="GGP29210.1"/>
    <property type="molecule type" value="Genomic_DNA"/>
</dbReference>
<dbReference type="Gene3D" id="2.40.30.10">
    <property type="entry name" value="Translation factors"/>
    <property type="match status" value="1"/>
</dbReference>
<dbReference type="GeneID" id="59166573"/>
<dbReference type="EMBL" id="BMMA01000010">
    <property type="protein sequence ID" value="GGI81382.1"/>
    <property type="molecule type" value="Genomic_DNA"/>
</dbReference>
<evidence type="ECO:0000313" key="3">
    <source>
        <dbReference type="EMBL" id="GGP29210.1"/>
    </source>
</evidence>
<dbReference type="InterPro" id="IPR039261">
    <property type="entry name" value="FNR_nucleotide-bd"/>
</dbReference>
<reference evidence="4" key="3">
    <citation type="journal article" date="2019" name="Int. J. Syst. Evol. Microbiol.">
        <title>The Global Catalogue of Microorganisms (GCM) 10K type strain sequencing project: providing services to taxonomists for standard genome sequencing and annotation.</title>
        <authorList>
            <consortium name="The Broad Institute Genomics Platform"/>
            <consortium name="The Broad Institute Genome Sequencing Center for Infectious Disease"/>
            <person name="Wu L."/>
            <person name="Ma J."/>
        </authorList>
    </citation>
    <scope>NUCLEOTIDE SEQUENCE [LARGE SCALE GENOMIC DNA]</scope>
    <source>
        <strain evidence="4">CGMCC 1.8884</strain>
    </source>
</reference>
<dbReference type="InterPro" id="IPR007037">
    <property type="entry name" value="SIP_rossman_dom"/>
</dbReference>
<dbReference type="SUPFAM" id="SSF63380">
    <property type="entry name" value="Riboflavin synthase domain-like"/>
    <property type="match status" value="1"/>
</dbReference>
<accession>A0AAV4K7J8</accession>
<sequence length="245" mass="26913">MSDLITRVSLPLKRRQLTVKAVTDLTPSLRRITLTGDDLTDFHSPGADDHIKVFFASADGDDLTGRDYTPRAFRPDVLELDLDFVLHEHGMATTWARNADIGDELLIGGPRGSTLVKYEFDEYLLVADDAALPALARRLEELPAGAKVTALVEVQSAAHQLLLSSDAAVQLRWLHRGEAAAGTTTLLRDAVREWQIPSGTVFVWVGAERKAALGIKKELLARGLDAETMRVTAYWTDDRVVLSPS</sequence>
<dbReference type="RefSeq" id="WP_017869433.1">
    <property type="nucleotide sequence ID" value="NZ_BMLZ01000007.1"/>
</dbReference>
<dbReference type="InterPro" id="IPR017927">
    <property type="entry name" value="FAD-bd_FR_type"/>
</dbReference>
<dbReference type="Pfam" id="PF08021">
    <property type="entry name" value="FAD_binding_9"/>
    <property type="match status" value="2"/>
</dbReference>
<proteinExistence type="predicted"/>
<reference evidence="2" key="4">
    <citation type="submission" date="2023-08" db="EMBL/GenBank/DDBJ databases">
        <authorList>
            <person name="Sun Q."/>
            <person name="Zhou Y."/>
        </authorList>
    </citation>
    <scope>NUCLEOTIDE SEQUENCE</scope>
    <source>
        <strain evidence="3">CGMCC 1.8884</strain>
        <strain evidence="2">CGMCC 1.8885</strain>
    </source>
</reference>
<evidence type="ECO:0000259" key="1">
    <source>
        <dbReference type="PROSITE" id="PS51384"/>
    </source>
</evidence>
<dbReference type="Proteomes" id="UP000652720">
    <property type="component" value="Unassembled WGS sequence"/>
</dbReference>
<dbReference type="InterPro" id="IPR017938">
    <property type="entry name" value="Riboflavin_synthase-like_b-brl"/>
</dbReference>
<feature type="domain" description="FAD-binding FR-type" evidence="1">
    <location>
        <begin position="12"/>
        <end position="117"/>
    </location>
</feature>
<protein>
    <submittedName>
        <fullName evidence="2">Siderophore-interacting protein</fullName>
    </submittedName>
</protein>
<dbReference type="Gene3D" id="3.40.50.80">
    <property type="entry name" value="Nucleotide-binding domain of ferredoxin-NADP reductase (FNR) module"/>
    <property type="match status" value="1"/>
</dbReference>
<dbReference type="InterPro" id="IPR039374">
    <property type="entry name" value="SIP_fam"/>
</dbReference>
<dbReference type="PROSITE" id="PS51384">
    <property type="entry name" value="FAD_FR"/>
    <property type="match status" value="1"/>
</dbReference>
<reference evidence="2" key="2">
    <citation type="journal article" date="2014" name="Int. J. Syst. Evol. Microbiol.">
        <title>Complete genome sequence of Corynebacterium casei LMG S-19264T (=DSM 44701T), isolated from a smear-ripened cheese.</title>
        <authorList>
            <consortium name="US DOE Joint Genome Institute (JGI-PGF)"/>
            <person name="Walter F."/>
            <person name="Albersmeier A."/>
            <person name="Kalinowski J."/>
            <person name="Ruckert C."/>
        </authorList>
    </citation>
    <scope>NUCLEOTIDE SEQUENCE</scope>
    <source>
        <strain evidence="2">CGMCC 1.8885</strain>
    </source>
</reference>
<gene>
    <name evidence="3" type="ORF">GCM10008021_08610</name>
    <name evidence="2" type="ORF">GCM10010914_14500</name>
</gene>
<keyword evidence="4" id="KW-1185">Reference proteome</keyword>
<dbReference type="PANTHER" id="PTHR30157:SF0">
    <property type="entry name" value="NADPH-DEPENDENT FERRIC-CHELATE REDUCTASE"/>
    <property type="match status" value="1"/>
</dbReference>
<dbReference type="GO" id="GO:0016491">
    <property type="term" value="F:oxidoreductase activity"/>
    <property type="evidence" value="ECO:0007669"/>
    <property type="project" value="InterPro"/>
</dbReference>
<evidence type="ECO:0000313" key="4">
    <source>
        <dbReference type="Proteomes" id="UP000630135"/>
    </source>
</evidence>
<dbReference type="Pfam" id="PF04954">
    <property type="entry name" value="SIP"/>
    <property type="match status" value="1"/>
</dbReference>
<dbReference type="InterPro" id="IPR013113">
    <property type="entry name" value="SIP_FAD-bd"/>
</dbReference>
<dbReference type="AlphaFoldDB" id="A0AAV4K7J8"/>
<dbReference type="PANTHER" id="PTHR30157">
    <property type="entry name" value="FERRIC REDUCTASE, NADPH-DEPENDENT"/>
    <property type="match status" value="1"/>
</dbReference>